<evidence type="ECO:0000256" key="1">
    <source>
        <dbReference type="SAM" id="MobiDB-lite"/>
    </source>
</evidence>
<feature type="compositionally biased region" description="Low complexity" evidence="1">
    <location>
        <begin position="19"/>
        <end position="43"/>
    </location>
</feature>
<proteinExistence type="predicted"/>
<dbReference type="Proteomes" id="UP000240883">
    <property type="component" value="Unassembled WGS sequence"/>
</dbReference>
<organism evidence="2 3">
    <name type="scientific">Corynespora cassiicola Philippines</name>
    <dbReference type="NCBI Taxonomy" id="1448308"/>
    <lineage>
        <taxon>Eukaryota</taxon>
        <taxon>Fungi</taxon>
        <taxon>Dikarya</taxon>
        <taxon>Ascomycota</taxon>
        <taxon>Pezizomycotina</taxon>
        <taxon>Dothideomycetes</taxon>
        <taxon>Pleosporomycetidae</taxon>
        <taxon>Pleosporales</taxon>
        <taxon>Corynesporascaceae</taxon>
        <taxon>Corynespora</taxon>
    </lineage>
</organism>
<evidence type="ECO:0000313" key="3">
    <source>
        <dbReference type="Proteomes" id="UP000240883"/>
    </source>
</evidence>
<feature type="region of interest" description="Disordered" evidence="1">
    <location>
        <begin position="19"/>
        <end position="48"/>
    </location>
</feature>
<dbReference type="AlphaFoldDB" id="A0A2T2N1U5"/>
<evidence type="ECO:0000313" key="2">
    <source>
        <dbReference type="EMBL" id="PSN59411.1"/>
    </source>
</evidence>
<keyword evidence="3" id="KW-1185">Reference proteome</keyword>
<protein>
    <submittedName>
        <fullName evidence="2">Uncharacterized protein</fullName>
    </submittedName>
</protein>
<dbReference type="EMBL" id="KZ678156">
    <property type="protein sequence ID" value="PSN59411.1"/>
    <property type="molecule type" value="Genomic_DNA"/>
</dbReference>
<dbReference type="OrthoDB" id="3932250at2759"/>
<name>A0A2T2N1U5_CORCC</name>
<accession>A0A2T2N1U5</accession>
<gene>
    <name evidence="2" type="ORF">BS50DRAFT_640966</name>
</gene>
<reference evidence="2 3" key="1">
    <citation type="journal article" date="2018" name="Front. Microbiol.">
        <title>Genome-Wide Analysis of Corynespora cassiicola Leaf Fall Disease Putative Effectors.</title>
        <authorList>
            <person name="Lopez D."/>
            <person name="Ribeiro S."/>
            <person name="Label P."/>
            <person name="Fumanal B."/>
            <person name="Venisse J.S."/>
            <person name="Kohler A."/>
            <person name="de Oliveira R.R."/>
            <person name="Labutti K."/>
            <person name="Lipzen A."/>
            <person name="Lail K."/>
            <person name="Bauer D."/>
            <person name="Ohm R.A."/>
            <person name="Barry K.W."/>
            <person name="Spatafora J."/>
            <person name="Grigoriev I.V."/>
            <person name="Martin F.M."/>
            <person name="Pujade-Renaud V."/>
        </authorList>
    </citation>
    <scope>NUCLEOTIDE SEQUENCE [LARGE SCALE GENOMIC DNA]</scope>
    <source>
        <strain evidence="2 3">Philippines</strain>
    </source>
</reference>
<sequence length="95" mass="9981">MASRVFLPRLAAPLRAASARAAPPKAVRFNSSSSSSSSSSSTSRVLQMAGQAEKMNPLEAAVPVMWAVSGAFIFAAWSRIDESSVGDNVEKLLIV</sequence>